<accession>A0A4S3JPI5</accession>
<comment type="caution">
    <text evidence="1">The sequence shown here is derived from an EMBL/GenBank/DDBJ whole genome shotgun (WGS) entry which is preliminary data.</text>
</comment>
<keyword evidence="2" id="KW-1185">Reference proteome</keyword>
<protein>
    <submittedName>
        <fullName evidence="1">Uncharacterized protein</fullName>
    </submittedName>
</protein>
<reference evidence="1 2" key="1">
    <citation type="submission" date="2019-03" db="EMBL/GenBank/DDBJ databases">
        <title>The genome sequence of a newly discovered highly antifungal drug resistant Aspergillus species, Aspergillus tanneri NIH 1004.</title>
        <authorList>
            <person name="Mounaud S."/>
            <person name="Singh I."/>
            <person name="Joardar V."/>
            <person name="Pakala S."/>
            <person name="Pakala S."/>
            <person name="Venepally P."/>
            <person name="Hoover J."/>
            <person name="Nierman W."/>
            <person name="Chung J."/>
            <person name="Losada L."/>
        </authorList>
    </citation>
    <scope>NUCLEOTIDE SEQUENCE [LARGE SCALE GENOMIC DNA]</scope>
    <source>
        <strain evidence="1 2">NIH1004</strain>
    </source>
</reference>
<gene>
    <name evidence="1" type="ORF">EYZ11_002979</name>
</gene>
<proteinExistence type="predicted"/>
<sequence>MDAILMETLVDGLGQVIKIKIIVVLGDKMARGKGLFLVKASSWTGTEDEKIIMAIPMLTAESA</sequence>
<dbReference type="AlphaFoldDB" id="A0A4S3JPI5"/>
<organism evidence="1 2">
    <name type="scientific">Aspergillus tanneri</name>
    <dbReference type="NCBI Taxonomy" id="1220188"/>
    <lineage>
        <taxon>Eukaryota</taxon>
        <taxon>Fungi</taxon>
        <taxon>Dikarya</taxon>
        <taxon>Ascomycota</taxon>
        <taxon>Pezizomycotina</taxon>
        <taxon>Eurotiomycetes</taxon>
        <taxon>Eurotiomycetidae</taxon>
        <taxon>Eurotiales</taxon>
        <taxon>Aspergillaceae</taxon>
        <taxon>Aspergillus</taxon>
        <taxon>Aspergillus subgen. Circumdati</taxon>
    </lineage>
</organism>
<dbReference type="Proteomes" id="UP000308092">
    <property type="component" value="Unassembled WGS sequence"/>
</dbReference>
<dbReference type="VEuPathDB" id="FungiDB:EYZ11_002979"/>
<dbReference type="EMBL" id="SOSA01000071">
    <property type="protein sequence ID" value="THC97556.1"/>
    <property type="molecule type" value="Genomic_DNA"/>
</dbReference>
<evidence type="ECO:0000313" key="1">
    <source>
        <dbReference type="EMBL" id="THC97556.1"/>
    </source>
</evidence>
<name>A0A4S3JPI5_9EURO</name>
<evidence type="ECO:0000313" key="2">
    <source>
        <dbReference type="Proteomes" id="UP000308092"/>
    </source>
</evidence>